<dbReference type="GO" id="GO:0004803">
    <property type="term" value="F:transposase activity"/>
    <property type="evidence" value="ECO:0007669"/>
    <property type="project" value="InterPro"/>
</dbReference>
<dbReference type="PANTHER" id="PTHR31973">
    <property type="entry name" value="POLYPROTEIN, PUTATIVE-RELATED"/>
    <property type="match status" value="1"/>
</dbReference>
<evidence type="ECO:0000313" key="5">
    <source>
        <dbReference type="Proteomes" id="UP000233837"/>
    </source>
</evidence>
<dbReference type="EMBL" id="KZ502999">
    <property type="protein sequence ID" value="PKU69781.1"/>
    <property type="molecule type" value="Genomic_DNA"/>
</dbReference>
<dbReference type="Pfam" id="PF00872">
    <property type="entry name" value="Transposase_mut"/>
    <property type="match status" value="1"/>
</dbReference>
<evidence type="ECO:0000256" key="3">
    <source>
        <dbReference type="ARBA" id="ARBA00023172"/>
    </source>
</evidence>
<sequence length="141" mass="16495">MEKGLGEAIKDVYPAAEHRICIRHLWKNIKKKIHCKDGHKLQGLVWGASNAYTTTEYNDKLVELSVSYPTVYAYLISLPYKWSRSQFMYGIYHGTNTNNFAESFNAWIMEARNKPVVDLIDMIRGKLMEQRATRKMTSWSW</sequence>
<organism evidence="4 5">
    <name type="scientific">Dendrobium catenatum</name>
    <dbReference type="NCBI Taxonomy" id="906689"/>
    <lineage>
        <taxon>Eukaryota</taxon>
        <taxon>Viridiplantae</taxon>
        <taxon>Streptophyta</taxon>
        <taxon>Embryophyta</taxon>
        <taxon>Tracheophyta</taxon>
        <taxon>Spermatophyta</taxon>
        <taxon>Magnoliopsida</taxon>
        <taxon>Liliopsida</taxon>
        <taxon>Asparagales</taxon>
        <taxon>Orchidaceae</taxon>
        <taxon>Epidendroideae</taxon>
        <taxon>Malaxideae</taxon>
        <taxon>Dendrobiinae</taxon>
        <taxon>Dendrobium</taxon>
    </lineage>
</organism>
<dbReference type="GO" id="GO:0003677">
    <property type="term" value="F:DNA binding"/>
    <property type="evidence" value="ECO:0007669"/>
    <property type="project" value="UniProtKB-KW"/>
</dbReference>
<protein>
    <recommendedName>
        <fullName evidence="6">MULE transposase domain-containing protein</fullName>
    </recommendedName>
</protein>
<dbReference type="AlphaFoldDB" id="A0A2I0W297"/>
<keyword evidence="1" id="KW-0815">Transposition</keyword>
<accession>A0A2I0W297</accession>
<evidence type="ECO:0000256" key="1">
    <source>
        <dbReference type="ARBA" id="ARBA00022578"/>
    </source>
</evidence>
<evidence type="ECO:0000313" key="4">
    <source>
        <dbReference type="EMBL" id="PKU69781.1"/>
    </source>
</evidence>
<keyword evidence="5" id="KW-1185">Reference proteome</keyword>
<dbReference type="InterPro" id="IPR001207">
    <property type="entry name" value="Transposase_mutator"/>
</dbReference>
<reference evidence="4 5" key="1">
    <citation type="journal article" date="2016" name="Sci. Rep.">
        <title>The Dendrobium catenatum Lindl. genome sequence provides insights into polysaccharide synthase, floral development and adaptive evolution.</title>
        <authorList>
            <person name="Zhang G.Q."/>
            <person name="Xu Q."/>
            <person name="Bian C."/>
            <person name="Tsai W.C."/>
            <person name="Yeh C.M."/>
            <person name="Liu K.W."/>
            <person name="Yoshida K."/>
            <person name="Zhang L.S."/>
            <person name="Chang S.B."/>
            <person name="Chen F."/>
            <person name="Shi Y."/>
            <person name="Su Y.Y."/>
            <person name="Zhang Y.Q."/>
            <person name="Chen L.J."/>
            <person name="Yin Y."/>
            <person name="Lin M."/>
            <person name="Huang H."/>
            <person name="Deng H."/>
            <person name="Wang Z.W."/>
            <person name="Zhu S.L."/>
            <person name="Zhao X."/>
            <person name="Deng C."/>
            <person name="Niu S.C."/>
            <person name="Huang J."/>
            <person name="Wang M."/>
            <person name="Liu G.H."/>
            <person name="Yang H.J."/>
            <person name="Xiao X.J."/>
            <person name="Hsiao Y.Y."/>
            <person name="Wu W.L."/>
            <person name="Chen Y.Y."/>
            <person name="Mitsuda N."/>
            <person name="Ohme-Takagi M."/>
            <person name="Luo Y.B."/>
            <person name="Van de Peer Y."/>
            <person name="Liu Z.J."/>
        </authorList>
    </citation>
    <scope>NUCLEOTIDE SEQUENCE [LARGE SCALE GENOMIC DNA]</scope>
    <source>
        <tissue evidence="4">The whole plant</tissue>
    </source>
</reference>
<dbReference type="PANTHER" id="PTHR31973:SF187">
    <property type="entry name" value="MUTATOR TRANSPOSASE MUDRA PROTEIN"/>
    <property type="match status" value="1"/>
</dbReference>
<dbReference type="Proteomes" id="UP000233837">
    <property type="component" value="Unassembled WGS sequence"/>
</dbReference>
<evidence type="ECO:0000256" key="2">
    <source>
        <dbReference type="ARBA" id="ARBA00023125"/>
    </source>
</evidence>
<keyword evidence="2" id="KW-0238">DNA-binding</keyword>
<evidence type="ECO:0008006" key="6">
    <source>
        <dbReference type="Google" id="ProtNLM"/>
    </source>
</evidence>
<reference evidence="4 5" key="2">
    <citation type="journal article" date="2017" name="Nature">
        <title>The Apostasia genome and the evolution of orchids.</title>
        <authorList>
            <person name="Zhang G.Q."/>
            <person name="Liu K.W."/>
            <person name="Li Z."/>
            <person name="Lohaus R."/>
            <person name="Hsiao Y.Y."/>
            <person name="Niu S.C."/>
            <person name="Wang J.Y."/>
            <person name="Lin Y.C."/>
            <person name="Xu Q."/>
            <person name="Chen L.J."/>
            <person name="Yoshida K."/>
            <person name="Fujiwara S."/>
            <person name="Wang Z.W."/>
            <person name="Zhang Y.Q."/>
            <person name="Mitsuda N."/>
            <person name="Wang M."/>
            <person name="Liu G.H."/>
            <person name="Pecoraro L."/>
            <person name="Huang H.X."/>
            <person name="Xiao X.J."/>
            <person name="Lin M."/>
            <person name="Wu X.Y."/>
            <person name="Wu W.L."/>
            <person name="Chen Y.Y."/>
            <person name="Chang S.B."/>
            <person name="Sakamoto S."/>
            <person name="Ohme-Takagi M."/>
            <person name="Yagi M."/>
            <person name="Zeng S.J."/>
            <person name="Shen C.Y."/>
            <person name="Yeh C.M."/>
            <person name="Luo Y.B."/>
            <person name="Tsai W.C."/>
            <person name="Van de Peer Y."/>
            <person name="Liu Z.J."/>
        </authorList>
    </citation>
    <scope>NUCLEOTIDE SEQUENCE [LARGE SCALE GENOMIC DNA]</scope>
    <source>
        <tissue evidence="4">The whole plant</tissue>
    </source>
</reference>
<dbReference type="GO" id="GO:0006313">
    <property type="term" value="P:DNA transposition"/>
    <property type="evidence" value="ECO:0007669"/>
    <property type="project" value="InterPro"/>
</dbReference>
<gene>
    <name evidence="4" type="ORF">MA16_Dca019057</name>
</gene>
<proteinExistence type="predicted"/>
<name>A0A2I0W297_9ASPA</name>
<keyword evidence="3" id="KW-0233">DNA recombination</keyword>